<protein>
    <submittedName>
        <fullName evidence="1">Uncharacterized protein</fullName>
    </submittedName>
</protein>
<dbReference type="EMBL" id="JAWDGP010000177">
    <property type="protein sequence ID" value="KAK3803194.1"/>
    <property type="molecule type" value="Genomic_DNA"/>
</dbReference>
<evidence type="ECO:0000313" key="2">
    <source>
        <dbReference type="Proteomes" id="UP001283361"/>
    </source>
</evidence>
<dbReference type="Proteomes" id="UP001283361">
    <property type="component" value="Unassembled WGS sequence"/>
</dbReference>
<reference evidence="1" key="1">
    <citation type="journal article" date="2023" name="G3 (Bethesda)">
        <title>A reference genome for the long-term kleptoplast-retaining sea slug Elysia crispata morphotype clarki.</title>
        <authorList>
            <person name="Eastman K.E."/>
            <person name="Pendleton A.L."/>
            <person name="Shaikh M.A."/>
            <person name="Suttiyut T."/>
            <person name="Ogas R."/>
            <person name="Tomko P."/>
            <person name="Gavelis G."/>
            <person name="Widhalm J.R."/>
            <person name="Wisecaver J.H."/>
        </authorList>
    </citation>
    <scope>NUCLEOTIDE SEQUENCE</scope>
    <source>
        <strain evidence="1">ECLA1</strain>
    </source>
</reference>
<accession>A0AAE1BBZ4</accession>
<proteinExistence type="predicted"/>
<keyword evidence="2" id="KW-1185">Reference proteome</keyword>
<gene>
    <name evidence="1" type="ORF">RRG08_024106</name>
</gene>
<dbReference type="AlphaFoldDB" id="A0AAE1BBZ4"/>
<organism evidence="1 2">
    <name type="scientific">Elysia crispata</name>
    <name type="common">lettuce slug</name>
    <dbReference type="NCBI Taxonomy" id="231223"/>
    <lineage>
        <taxon>Eukaryota</taxon>
        <taxon>Metazoa</taxon>
        <taxon>Spiralia</taxon>
        <taxon>Lophotrochozoa</taxon>
        <taxon>Mollusca</taxon>
        <taxon>Gastropoda</taxon>
        <taxon>Heterobranchia</taxon>
        <taxon>Euthyneura</taxon>
        <taxon>Panpulmonata</taxon>
        <taxon>Sacoglossa</taxon>
        <taxon>Placobranchoidea</taxon>
        <taxon>Plakobranchidae</taxon>
        <taxon>Elysia</taxon>
    </lineage>
</organism>
<comment type="caution">
    <text evidence="1">The sequence shown here is derived from an EMBL/GenBank/DDBJ whole genome shotgun (WGS) entry which is preliminary data.</text>
</comment>
<evidence type="ECO:0000313" key="1">
    <source>
        <dbReference type="EMBL" id="KAK3803194.1"/>
    </source>
</evidence>
<name>A0AAE1BBZ4_9GAST</name>
<sequence length="96" mass="11043">MSVQLSTSNDRDDSRVASTSVTVISVKFQHNLKQFENDGRDAPDHRGGVPAGFEMTRACREEEERHMRNLNEDEQLKKQIAEIEDCVKESEHKLQE</sequence>